<comment type="caution">
    <text evidence="2">The sequence shown here is derived from an EMBL/GenBank/DDBJ whole genome shotgun (WGS) entry which is preliminary data.</text>
</comment>
<reference evidence="2" key="1">
    <citation type="submission" date="2019-06" db="EMBL/GenBank/DDBJ databases">
        <authorList>
            <person name="Zheng W."/>
        </authorList>
    </citation>
    <scope>NUCLEOTIDE SEQUENCE</scope>
    <source>
        <strain evidence="2">QDHG01</strain>
    </source>
</reference>
<protein>
    <submittedName>
        <fullName evidence="2">Uncharacterized protein</fullName>
    </submittedName>
</protein>
<evidence type="ECO:0000256" key="1">
    <source>
        <dbReference type="SAM" id="MobiDB-lite"/>
    </source>
</evidence>
<organism evidence="2 3">
    <name type="scientific">Halteria grandinella</name>
    <dbReference type="NCBI Taxonomy" id="5974"/>
    <lineage>
        <taxon>Eukaryota</taxon>
        <taxon>Sar</taxon>
        <taxon>Alveolata</taxon>
        <taxon>Ciliophora</taxon>
        <taxon>Intramacronucleata</taxon>
        <taxon>Spirotrichea</taxon>
        <taxon>Stichotrichia</taxon>
        <taxon>Sporadotrichida</taxon>
        <taxon>Halteriidae</taxon>
        <taxon>Halteria</taxon>
    </lineage>
</organism>
<dbReference type="EMBL" id="RRYP01025224">
    <property type="protein sequence ID" value="TNV71973.1"/>
    <property type="molecule type" value="Genomic_DNA"/>
</dbReference>
<proteinExistence type="predicted"/>
<accession>A0A8J8SVJ1</accession>
<evidence type="ECO:0000313" key="3">
    <source>
        <dbReference type="Proteomes" id="UP000785679"/>
    </source>
</evidence>
<name>A0A8J8SVJ1_HALGN</name>
<dbReference type="AlphaFoldDB" id="A0A8J8SVJ1"/>
<feature type="region of interest" description="Disordered" evidence="1">
    <location>
        <begin position="116"/>
        <end position="142"/>
    </location>
</feature>
<sequence length="157" mass="18113">MGYGRCGATIHISDSTKNLDGNKESLASTTIDQILTTTNQEVSQRACTFQHLPRVWPILQENWLLRQRAWPPTPRPCPLPQRPLPLTKRSCLPQRACPPPHRARQAQQIERLLHRHSEPAKQQLRVQSQSHRNKERQLIVSGRSRILNAPDFNQRDL</sequence>
<evidence type="ECO:0000313" key="2">
    <source>
        <dbReference type="EMBL" id="TNV71973.1"/>
    </source>
</evidence>
<gene>
    <name evidence="2" type="ORF">FGO68_gene16847</name>
</gene>
<keyword evidence="3" id="KW-1185">Reference proteome</keyword>
<dbReference type="Proteomes" id="UP000785679">
    <property type="component" value="Unassembled WGS sequence"/>
</dbReference>